<evidence type="ECO:0000313" key="2">
    <source>
        <dbReference type="EMBL" id="QUC08663.1"/>
    </source>
</evidence>
<keyword evidence="3" id="KW-1185">Reference proteome</keyword>
<evidence type="ECO:0000256" key="1">
    <source>
        <dbReference type="SAM" id="SignalP"/>
    </source>
</evidence>
<sequence>MKPTRETRARGLARMATSLALSLAVVLSFGGSAAADDAKEEALPATPPAPPSVPSYGTTVKADGTPVAVVVSGGAGGKLSIVNLNTGESTAKDFDDGGADAQPWGFATLKDKTVLIGAGKGLYRYNPADDSVEVLSKAGVPGYEQVAGRADFIWDIAVDENDTAYIATQVSPERGEGGNVLTWSASGGWGVLKGGDPVEAGQQHVRSIAYENGKLYTTVGAGDPKVYQVDAKTGEKKVMPLPKEALQDASLMYRLEVKAGKLYVGYGNDTGTLVLDIASGATKPLPGNVASHIVTRPDEPKKVYYWSKPEGQTAQLTEYDPDSGQAAALFSYGSLLSRMSPNAWATHDAFVSIEMNGGRMTTYNASTGEANLLEGKITPSARAIQSMVAADNGKLFASWYMATNKMLSATPGANVGDTKYNLVDSPVGQGEGLAVNGETLVYGLYSGAKIGARSTADDAAQAGDPQQVGGAQDRPYAITHTTDNIFAVGTVPSDGKLGGALSLYDAKSNKIQKVYNFSELKYASGVPTDRLAEQSPISMAYRDGKLYIGTTVRGGHTARAKDGQGNLQEAQLVEFDVAKGVVTRVINPFENEKQNAITALTFGDDGQLYGTTGSYVFKVNTGSFEVTKNRLAEGGEINRSWLVQRDGKLFGVLQGQLYAIQASDLTGQVIASSEKGAVSALTLSKDGYLYYARGTTIYRNSYLR</sequence>
<dbReference type="SUPFAM" id="SSF50998">
    <property type="entry name" value="Quinoprotein alcohol dehydrogenase-like"/>
    <property type="match status" value="1"/>
</dbReference>
<dbReference type="InterPro" id="IPR011047">
    <property type="entry name" value="Quinoprotein_ADH-like_sf"/>
</dbReference>
<accession>A0ABX7Y806</accession>
<organism evidence="2 3">
    <name type="scientific">Arachnia rubra</name>
    <dbReference type="NCBI Taxonomy" id="1547448"/>
    <lineage>
        <taxon>Bacteria</taxon>
        <taxon>Bacillati</taxon>
        <taxon>Actinomycetota</taxon>
        <taxon>Actinomycetes</taxon>
        <taxon>Propionibacteriales</taxon>
        <taxon>Propionibacteriaceae</taxon>
        <taxon>Arachnia</taxon>
    </lineage>
</organism>
<feature type="chain" id="PRO_5045541184" evidence="1">
    <location>
        <begin position="35"/>
        <end position="704"/>
    </location>
</feature>
<dbReference type="RefSeq" id="WP_212324970.1">
    <property type="nucleotide sequence ID" value="NZ_AP024463.1"/>
</dbReference>
<dbReference type="SUPFAM" id="SSF63829">
    <property type="entry name" value="Calcium-dependent phosphotriesterase"/>
    <property type="match status" value="2"/>
</dbReference>
<dbReference type="EMBL" id="CP072384">
    <property type="protein sequence ID" value="QUC08663.1"/>
    <property type="molecule type" value="Genomic_DNA"/>
</dbReference>
<feature type="signal peptide" evidence="1">
    <location>
        <begin position="1"/>
        <end position="34"/>
    </location>
</feature>
<protein>
    <submittedName>
        <fullName evidence="2">Uncharacterized protein</fullName>
    </submittedName>
</protein>
<evidence type="ECO:0000313" key="3">
    <source>
        <dbReference type="Proteomes" id="UP000678513"/>
    </source>
</evidence>
<name>A0ABX7Y806_9ACTN</name>
<proteinExistence type="predicted"/>
<reference evidence="2 3" key="1">
    <citation type="submission" date="2021-03" db="EMBL/GenBank/DDBJ databases">
        <title>Human Oral Microbial Genomes.</title>
        <authorList>
            <person name="Johnston C.D."/>
            <person name="Chen T."/>
            <person name="Dewhirst F.E."/>
        </authorList>
    </citation>
    <scope>NUCLEOTIDE SEQUENCE [LARGE SCALE GENOMIC DNA]</scope>
    <source>
        <strain evidence="2 3">DSMZ 100122</strain>
    </source>
</reference>
<keyword evidence="1" id="KW-0732">Signal</keyword>
<dbReference type="Proteomes" id="UP000678513">
    <property type="component" value="Chromosome"/>
</dbReference>
<gene>
    <name evidence="2" type="ORF">J5A65_02645</name>
</gene>